<accession>A0A895XYY6</accession>
<keyword evidence="10" id="KW-1185">Reference proteome</keyword>
<feature type="binding site" evidence="6">
    <location>
        <position position="256"/>
    </location>
    <ligand>
        <name>Mg(2+)</name>
        <dbReference type="ChEBI" id="CHEBI:18420"/>
        <label>1</label>
    </ligand>
</feature>
<keyword evidence="3 9" id="KW-0378">Hydrolase</keyword>
<dbReference type="InterPro" id="IPR037493">
    <property type="entry name" value="ExoIII-like"/>
</dbReference>
<feature type="active site" description="Proton donor/acceptor" evidence="5">
    <location>
        <position position="154"/>
    </location>
</feature>
<organism evidence="9 10">
    <name type="scientific">Natronoglycomyces albus</name>
    <dbReference type="NCBI Taxonomy" id="2811108"/>
    <lineage>
        <taxon>Bacteria</taxon>
        <taxon>Bacillati</taxon>
        <taxon>Actinomycetota</taxon>
        <taxon>Actinomycetes</taxon>
        <taxon>Glycomycetales</taxon>
        <taxon>Glycomycetaceae</taxon>
        <taxon>Natronoglycomyces</taxon>
    </lineage>
</organism>
<evidence type="ECO:0000313" key="9">
    <source>
        <dbReference type="EMBL" id="QSB06818.1"/>
    </source>
</evidence>
<dbReference type="EC" id="3.1.11.2" evidence="9"/>
<dbReference type="CDD" id="cd10281">
    <property type="entry name" value="Nape_like_AP-endo"/>
    <property type="match status" value="1"/>
</dbReference>
<feature type="site" description="Transition state stabilizer" evidence="7">
    <location>
        <position position="156"/>
    </location>
</feature>
<reference evidence="9" key="1">
    <citation type="submission" date="2021-02" db="EMBL/GenBank/DDBJ databases">
        <title>Natronoglycomyces albus gen. nov., sp. nov, a haloalkaliphilic actinobacterium from a soda solonchak soil.</title>
        <authorList>
            <person name="Sorokin D.Y."/>
            <person name="Khijniak T.V."/>
            <person name="Zakharycheva A.P."/>
            <person name="Boueva O.V."/>
            <person name="Ariskina E.V."/>
            <person name="Hahnke R.L."/>
            <person name="Bunk B."/>
            <person name="Sproer C."/>
            <person name="Schumann P."/>
            <person name="Evtushenko L.I."/>
            <person name="Kublanov I.V."/>
        </authorList>
    </citation>
    <scope>NUCLEOTIDE SEQUENCE</scope>
    <source>
        <strain evidence="9">DSM 106290</strain>
    </source>
</reference>
<dbReference type="GO" id="GO:0008311">
    <property type="term" value="F:double-stranded DNA 3'-5' DNA exonuclease activity"/>
    <property type="evidence" value="ECO:0007669"/>
    <property type="project" value="UniProtKB-EC"/>
</dbReference>
<dbReference type="Gene3D" id="3.60.10.10">
    <property type="entry name" value="Endonuclease/exonuclease/phosphatase"/>
    <property type="match status" value="1"/>
</dbReference>
<dbReference type="InterPro" id="IPR005135">
    <property type="entry name" value="Endo/exonuclease/phosphatase"/>
</dbReference>
<feature type="binding site" evidence="6">
    <location>
        <position position="154"/>
    </location>
    <ligand>
        <name>Mg(2+)</name>
        <dbReference type="ChEBI" id="CHEBI:18420"/>
        <label>1</label>
    </ligand>
</feature>
<dbReference type="PANTHER" id="PTHR43250:SF2">
    <property type="entry name" value="EXODEOXYRIBONUCLEASE III"/>
    <property type="match status" value="1"/>
</dbReference>
<dbReference type="GO" id="GO:0046872">
    <property type="term" value="F:metal ion binding"/>
    <property type="evidence" value="ECO:0007669"/>
    <property type="project" value="UniProtKB-KW"/>
</dbReference>
<dbReference type="GO" id="GO:0006281">
    <property type="term" value="P:DNA repair"/>
    <property type="evidence" value="ECO:0007669"/>
    <property type="project" value="InterPro"/>
</dbReference>
<evidence type="ECO:0000256" key="2">
    <source>
        <dbReference type="ARBA" id="ARBA00022723"/>
    </source>
</evidence>
<feature type="binding site" evidence="6">
    <location>
        <position position="36"/>
    </location>
    <ligand>
        <name>Mg(2+)</name>
        <dbReference type="ChEBI" id="CHEBI:18420"/>
        <label>1</label>
    </ligand>
</feature>
<feature type="binding site" evidence="6">
    <location>
        <position position="156"/>
    </location>
    <ligand>
        <name>Mg(2+)</name>
        <dbReference type="ChEBI" id="CHEBI:18420"/>
        <label>1</label>
    </ligand>
</feature>
<protein>
    <submittedName>
        <fullName evidence="9">Exodeoxyribonuclease III</fullName>
        <ecNumber evidence="9">3.1.11.2</ecNumber>
    </submittedName>
</protein>
<evidence type="ECO:0000256" key="6">
    <source>
        <dbReference type="PIRSR" id="PIRSR604808-2"/>
    </source>
</evidence>
<dbReference type="PANTHER" id="PTHR43250">
    <property type="entry name" value="EXODEOXYRIBONUCLEASE III"/>
    <property type="match status" value="1"/>
</dbReference>
<dbReference type="RefSeq" id="WP_213172825.1">
    <property type="nucleotide sequence ID" value="NZ_CP070496.1"/>
</dbReference>
<evidence type="ECO:0000256" key="7">
    <source>
        <dbReference type="PIRSR" id="PIRSR604808-3"/>
    </source>
</evidence>
<dbReference type="InterPro" id="IPR036691">
    <property type="entry name" value="Endo/exonu/phosph_ase_sf"/>
</dbReference>
<feature type="active site" evidence="5">
    <location>
        <position position="110"/>
    </location>
</feature>
<evidence type="ECO:0000256" key="5">
    <source>
        <dbReference type="PIRSR" id="PIRSR604808-1"/>
    </source>
</evidence>
<feature type="binding site" evidence="6">
    <location>
        <position position="255"/>
    </location>
    <ligand>
        <name>Mg(2+)</name>
        <dbReference type="ChEBI" id="CHEBI:18420"/>
        <label>1</label>
    </ligand>
</feature>
<keyword evidence="6" id="KW-0464">Manganese</keyword>
<comment type="cofactor">
    <cofactor evidence="6">
        <name>Mg(2+)</name>
        <dbReference type="ChEBI" id="CHEBI:18420"/>
    </cofactor>
    <cofactor evidence="6">
        <name>Mn(2+)</name>
        <dbReference type="ChEBI" id="CHEBI:29035"/>
    </cofactor>
    <text evidence="6">Probably binds two magnesium or manganese ions per subunit.</text>
</comment>
<dbReference type="Proteomes" id="UP000662939">
    <property type="component" value="Chromosome"/>
</dbReference>
<dbReference type="InterPro" id="IPR004808">
    <property type="entry name" value="AP_endonuc_1"/>
</dbReference>
<feature type="active site" description="Proton acceptor" evidence="5">
    <location>
        <position position="256"/>
    </location>
</feature>
<dbReference type="SUPFAM" id="SSF56219">
    <property type="entry name" value="DNase I-like"/>
    <property type="match status" value="1"/>
</dbReference>
<evidence type="ECO:0000259" key="8">
    <source>
        <dbReference type="Pfam" id="PF03372"/>
    </source>
</evidence>
<keyword evidence="4 6" id="KW-0460">Magnesium</keyword>
<feature type="binding site" evidence="6">
    <location>
        <position position="8"/>
    </location>
    <ligand>
        <name>Mg(2+)</name>
        <dbReference type="ChEBI" id="CHEBI:18420"/>
        <label>1</label>
    </ligand>
</feature>
<feature type="domain" description="Endonuclease/exonuclease/phosphatase" evidence="8">
    <location>
        <begin position="6"/>
        <end position="256"/>
    </location>
</feature>
<sequence>MFTVSTINVNGIRAAAKKGFPAWLETTKADVVALQEVRAEEHQVPEAVTRVEGWNWVWVPSQVAKGRAGVALATRAVPQAVRFGFGSAEFDTHGRYVEVDLPEVTVGSLYLPSGETGTARQDEKMRFLEEFGAYMREKLDQSRRSGRHFLVCGDYNIAHTEADLKNWRGNKKTSGFLPEERQWLSDLYATGLVDVVRSLHPDQEGPYSWWSYRGKAFDNDAGWRIDVHVATPDLAASARQATVERDASYDSRMSDHAPVTVTYDIG</sequence>
<dbReference type="NCBIfam" id="TIGR00195">
    <property type="entry name" value="exoDNase_III"/>
    <property type="match status" value="1"/>
</dbReference>
<proteinExistence type="inferred from homology"/>
<keyword evidence="2 6" id="KW-0479">Metal-binding</keyword>
<comment type="similarity">
    <text evidence="1">Belongs to the DNA repair enzymes AP/ExoA family.</text>
</comment>
<evidence type="ECO:0000313" key="10">
    <source>
        <dbReference type="Proteomes" id="UP000662939"/>
    </source>
</evidence>
<gene>
    <name evidence="9" type="primary">xth</name>
    <name evidence="9" type="ORF">JQS30_08005</name>
</gene>
<feature type="site" description="Important for catalytic activity" evidence="7">
    <location>
        <position position="226"/>
    </location>
</feature>
<dbReference type="PROSITE" id="PS51435">
    <property type="entry name" value="AP_NUCLEASE_F1_4"/>
    <property type="match status" value="1"/>
</dbReference>
<evidence type="ECO:0000256" key="3">
    <source>
        <dbReference type="ARBA" id="ARBA00022801"/>
    </source>
</evidence>
<dbReference type="Pfam" id="PF03372">
    <property type="entry name" value="Exo_endo_phos"/>
    <property type="match status" value="1"/>
</dbReference>
<evidence type="ECO:0000256" key="1">
    <source>
        <dbReference type="ARBA" id="ARBA00007092"/>
    </source>
</evidence>
<dbReference type="KEGG" id="nav:JQS30_08005"/>
<feature type="site" description="Interaction with DNA substrate" evidence="7">
    <location>
        <position position="256"/>
    </location>
</feature>
<dbReference type="NCBIfam" id="TIGR00633">
    <property type="entry name" value="xth"/>
    <property type="match status" value="1"/>
</dbReference>
<evidence type="ECO:0000256" key="4">
    <source>
        <dbReference type="ARBA" id="ARBA00022842"/>
    </source>
</evidence>
<dbReference type="EMBL" id="CP070496">
    <property type="protein sequence ID" value="QSB06818.1"/>
    <property type="molecule type" value="Genomic_DNA"/>
</dbReference>
<dbReference type="AlphaFoldDB" id="A0A895XYY6"/>
<name>A0A895XYY6_9ACTN</name>